<dbReference type="SMART" id="SM00325">
    <property type="entry name" value="RhoGEF"/>
    <property type="match status" value="1"/>
</dbReference>
<dbReference type="PROSITE" id="PS50010">
    <property type="entry name" value="DH_2"/>
    <property type="match status" value="1"/>
</dbReference>
<dbReference type="OrthoDB" id="660555at2759"/>
<dbReference type="Gene3D" id="2.30.29.30">
    <property type="entry name" value="Pleckstrin-homology domain (PH domain)/Phosphotyrosine-binding domain (PTB)"/>
    <property type="match status" value="1"/>
</dbReference>
<dbReference type="InterPro" id="IPR051092">
    <property type="entry name" value="FYVE_RhoGEF_PH"/>
</dbReference>
<evidence type="ECO:0000313" key="3">
    <source>
        <dbReference type="EMBL" id="ORZ30943.1"/>
    </source>
</evidence>
<dbReference type="EMBL" id="MCFL01000071">
    <property type="protein sequence ID" value="ORZ30943.1"/>
    <property type="molecule type" value="Genomic_DNA"/>
</dbReference>
<dbReference type="InterPro" id="IPR011993">
    <property type="entry name" value="PH-like_dom_sf"/>
</dbReference>
<dbReference type="Proteomes" id="UP000193411">
    <property type="component" value="Unassembled WGS sequence"/>
</dbReference>
<feature type="compositionally biased region" description="Pro residues" evidence="1">
    <location>
        <begin position="358"/>
        <end position="368"/>
    </location>
</feature>
<feature type="compositionally biased region" description="Low complexity" evidence="1">
    <location>
        <begin position="467"/>
        <end position="476"/>
    </location>
</feature>
<sequence length="661" mass="71911">MSGPNAFPTRCDSAISVDRKAHLQAVSAEVSRELNEYLENMLGDLHDAELMVSIRKEQQRRAAEDARSDFQRRHRLKAIEEIASSERTYLEMLAVLINEFAVPLRSLANTKKPILQQSDVNRLFSNIDEVFALHGTLLQELETRLSTCNHQQLSDIFIHMQPYFKVYRAYVINYVVAIETLNRCAQENSEFAKFLDAAFTNPRTNGLELRSYLILPVQRIPRYVMLLESVLKHTPHDHPDHLGLVAALELMRDMADHLNHSVKDHEAQLKVADMRALLLSGTFKPHKVAKIKELTTPARRFVHRGYLWTTADMTKSAYEKVQEKTLAKQSAALPMTMSALSGLPLFTAPAPKKKAAPTPTPLATPPQSPGISPNLTRRTSSGQDPISEALGLVAKPSLQSEVKELAAALETLPGKVHIMLFSDMLLIAAPTESEKAFEYIHAIDLRMARLVTTSPNGLPPSPALDSTPANPNTDPAAPAPPTFPIHLLISSISPAGTAYLDFILYAESTTDCASWHSHISSTLDRLNDGVIAHTSGASVVMGSPTSLGGGTRRRSVSTVGGRGGRSLSRGPMSARNSAGRVSTASSTSSSASMSMISESPGAGWVNRGRSLSPGAAGFALPRAMLSEAIPPMPSHNGQVQGPQMIDPQVFARSMSLGVPRK</sequence>
<dbReference type="InterPro" id="IPR035899">
    <property type="entry name" value="DBL_dom_sf"/>
</dbReference>
<accession>A0A1Y2HB81</accession>
<feature type="compositionally biased region" description="Low complexity" evidence="1">
    <location>
        <begin position="582"/>
        <end position="599"/>
    </location>
</feature>
<feature type="domain" description="DH" evidence="2">
    <location>
        <begin position="74"/>
        <end position="261"/>
    </location>
</feature>
<organism evidence="3 4">
    <name type="scientific">Catenaria anguillulae PL171</name>
    <dbReference type="NCBI Taxonomy" id="765915"/>
    <lineage>
        <taxon>Eukaryota</taxon>
        <taxon>Fungi</taxon>
        <taxon>Fungi incertae sedis</taxon>
        <taxon>Blastocladiomycota</taxon>
        <taxon>Blastocladiomycetes</taxon>
        <taxon>Blastocladiales</taxon>
        <taxon>Catenariaceae</taxon>
        <taxon>Catenaria</taxon>
    </lineage>
</organism>
<evidence type="ECO:0000313" key="4">
    <source>
        <dbReference type="Proteomes" id="UP000193411"/>
    </source>
</evidence>
<dbReference type="CDD" id="cd00160">
    <property type="entry name" value="RhoGEF"/>
    <property type="match status" value="1"/>
</dbReference>
<dbReference type="PANTHER" id="PTHR12673">
    <property type="entry name" value="FACIOGENITAL DYSPLASIA PROTEIN"/>
    <property type="match status" value="1"/>
</dbReference>
<dbReference type="STRING" id="765915.A0A1Y2HB81"/>
<feature type="region of interest" description="Disordered" evidence="1">
    <location>
        <begin position="350"/>
        <end position="383"/>
    </location>
</feature>
<dbReference type="Pfam" id="PF00621">
    <property type="entry name" value="RhoGEF"/>
    <property type="match status" value="1"/>
</dbReference>
<protein>
    <submittedName>
        <fullName evidence="3">Dbl homology domain-containing protein</fullName>
    </submittedName>
</protein>
<dbReference type="AlphaFoldDB" id="A0A1Y2HB81"/>
<evidence type="ECO:0000256" key="1">
    <source>
        <dbReference type="SAM" id="MobiDB-lite"/>
    </source>
</evidence>
<proteinExistence type="predicted"/>
<feature type="region of interest" description="Disordered" evidence="1">
    <location>
        <begin position="454"/>
        <end position="478"/>
    </location>
</feature>
<comment type="caution">
    <text evidence="3">The sequence shown here is derived from an EMBL/GenBank/DDBJ whole genome shotgun (WGS) entry which is preliminary data.</text>
</comment>
<keyword evidence="4" id="KW-1185">Reference proteome</keyword>
<feature type="region of interest" description="Disordered" evidence="1">
    <location>
        <begin position="541"/>
        <end position="604"/>
    </location>
</feature>
<dbReference type="GO" id="GO:0005085">
    <property type="term" value="F:guanyl-nucleotide exchange factor activity"/>
    <property type="evidence" value="ECO:0007669"/>
    <property type="project" value="InterPro"/>
</dbReference>
<dbReference type="PANTHER" id="PTHR12673:SF263">
    <property type="entry name" value="PLECKSTRIN DOMAIN-CONTAINING PROTEIN"/>
    <property type="match status" value="1"/>
</dbReference>
<dbReference type="GO" id="GO:0005737">
    <property type="term" value="C:cytoplasm"/>
    <property type="evidence" value="ECO:0007669"/>
    <property type="project" value="TreeGrafter"/>
</dbReference>
<dbReference type="InterPro" id="IPR000219">
    <property type="entry name" value="DH_dom"/>
</dbReference>
<name>A0A1Y2HB81_9FUNG</name>
<evidence type="ECO:0000259" key="2">
    <source>
        <dbReference type="PROSITE" id="PS50010"/>
    </source>
</evidence>
<dbReference type="SUPFAM" id="SSF48065">
    <property type="entry name" value="DBL homology domain (DH-domain)"/>
    <property type="match status" value="1"/>
</dbReference>
<feature type="compositionally biased region" description="Polar residues" evidence="1">
    <location>
        <begin position="369"/>
        <end position="383"/>
    </location>
</feature>
<gene>
    <name evidence="3" type="ORF">BCR44DRAFT_51893</name>
</gene>
<reference evidence="3 4" key="1">
    <citation type="submission" date="2016-07" db="EMBL/GenBank/DDBJ databases">
        <title>Pervasive Adenine N6-methylation of Active Genes in Fungi.</title>
        <authorList>
            <consortium name="DOE Joint Genome Institute"/>
            <person name="Mondo S.J."/>
            <person name="Dannebaum R.O."/>
            <person name="Kuo R.C."/>
            <person name="Labutti K."/>
            <person name="Haridas S."/>
            <person name="Kuo A."/>
            <person name="Salamov A."/>
            <person name="Ahrendt S.R."/>
            <person name="Lipzen A."/>
            <person name="Sullivan W."/>
            <person name="Andreopoulos W.B."/>
            <person name="Clum A."/>
            <person name="Lindquist E."/>
            <person name="Daum C."/>
            <person name="Ramamoorthy G.K."/>
            <person name="Gryganskyi A."/>
            <person name="Culley D."/>
            <person name="Magnuson J.K."/>
            <person name="James T.Y."/>
            <person name="O'Malley M.A."/>
            <person name="Stajich J.E."/>
            <person name="Spatafora J.W."/>
            <person name="Visel A."/>
            <person name="Grigoriev I.V."/>
        </authorList>
    </citation>
    <scope>NUCLEOTIDE SEQUENCE [LARGE SCALE GENOMIC DNA]</scope>
    <source>
        <strain evidence="3 4">PL171</strain>
    </source>
</reference>
<dbReference type="Gene3D" id="1.20.900.10">
    <property type="entry name" value="Dbl homology (DH) domain"/>
    <property type="match status" value="1"/>
</dbReference>